<evidence type="ECO:0000313" key="3">
    <source>
        <dbReference type="Proteomes" id="UP000016568"/>
    </source>
</evidence>
<dbReference type="SUPFAM" id="SSF53474">
    <property type="entry name" value="alpha/beta-Hydrolases"/>
    <property type="match status" value="1"/>
</dbReference>
<dbReference type="RefSeq" id="WP_021688301.1">
    <property type="nucleotide sequence ID" value="NZ_BASZ01000001.1"/>
</dbReference>
<proteinExistence type="predicted"/>
<dbReference type="AlphaFoldDB" id="U2ZPV9"/>
<accession>U2ZPV9</accession>
<comment type="caution">
    <text evidence="2">The sequence shown here is derived from an EMBL/GenBank/DDBJ whole genome shotgun (WGS) entry which is preliminary data.</text>
</comment>
<dbReference type="OrthoDB" id="9808398at2"/>
<dbReference type="EMBL" id="BASZ01000001">
    <property type="protein sequence ID" value="GAD47394.1"/>
    <property type="molecule type" value="Genomic_DNA"/>
</dbReference>
<dbReference type="InterPro" id="IPR000073">
    <property type="entry name" value="AB_hydrolase_1"/>
</dbReference>
<dbReference type="Pfam" id="PF12697">
    <property type="entry name" value="Abhydrolase_6"/>
    <property type="match status" value="1"/>
</dbReference>
<dbReference type="GO" id="GO:0003824">
    <property type="term" value="F:catalytic activity"/>
    <property type="evidence" value="ECO:0007669"/>
    <property type="project" value="InterPro"/>
</dbReference>
<feature type="domain" description="AB hydrolase-1" evidence="1">
    <location>
        <begin position="27"/>
        <end position="270"/>
    </location>
</feature>
<evidence type="ECO:0000259" key="1">
    <source>
        <dbReference type="Pfam" id="PF12697"/>
    </source>
</evidence>
<keyword evidence="3" id="KW-1185">Reference proteome</keyword>
<dbReference type="Gene3D" id="3.40.50.1820">
    <property type="entry name" value="alpha/beta hydrolase"/>
    <property type="match status" value="1"/>
</dbReference>
<dbReference type="PANTHER" id="PTHR43194">
    <property type="entry name" value="HYDROLASE ALPHA/BETA FOLD FAMILY"/>
    <property type="match status" value="1"/>
</dbReference>
<dbReference type="PRINTS" id="PR00111">
    <property type="entry name" value="ABHYDROLASE"/>
</dbReference>
<dbReference type="eggNOG" id="COG2267">
    <property type="taxonomic scope" value="Bacteria"/>
</dbReference>
<gene>
    <name evidence="2" type="ORF">NT2_01_01620</name>
</gene>
<dbReference type="KEGG" id="ntd:EGO55_16335"/>
<dbReference type="PRINTS" id="PR00412">
    <property type="entry name" value="EPOXHYDRLASE"/>
</dbReference>
<dbReference type="InterPro" id="IPR029058">
    <property type="entry name" value="AB_hydrolase_fold"/>
</dbReference>
<sequence>MLEKVRLAGAGVELAADVGGPEQGVPVIMLHGVGQTRHSWGTAAARLAGSGYRVTSFDLRGHGESDWSPDSEYGFERFIGDLAAVQALQSRPAFLVGASMGGLTSLLGVAEGGIAAAGLVLVDIAPRLEEAGASHITSFMRGNADGFASVEEAADAVAAYRPDRPRPRDPSGLMKNLRLADDGRYYWHWDPAIMQHRRSPEGWQLLLERFHKAAATLTIPTALVRGGLSNVVSAEGAEEFGALVPHAEIVTIDKADHMVAGDRNDRFADAVIAFLDRHASLAG</sequence>
<dbReference type="Proteomes" id="UP000016568">
    <property type="component" value="Unassembled WGS sequence"/>
</dbReference>
<protein>
    <recommendedName>
        <fullName evidence="1">AB hydrolase-1 domain-containing protein</fullName>
    </recommendedName>
</protein>
<organism evidence="2 3">
    <name type="scientific">Caenibius tardaugens NBRC 16725</name>
    <dbReference type="NCBI Taxonomy" id="1219035"/>
    <lineage>
        <taxon>Bacteria</taxon>
        <taxon>Pseudomonadati</taxon>
        <taxon>Pseudomonadota</taxon>
        <taxon>Alphaproteobacteria</taxon>
        <taxon>Sphingomonadales</taxon>
        <taxon>Erythrobacteraceae</taxon>
        <taxon>Caenibius</taxon>
    </lineage>
</organism>
<name>U2ZPV9_9SPHN</name>
<reference evidence="2 3" key="1">
    <citation type="submission" date="2013-09" db="EMBL/GenBank/DDBJ databases">
        <title>Whole genome shotgun sequence of Novosphingobium tardaugens NBRC 16725.</title>
        <authorList>
            <person name="Isaki S."/>
            <person name="Hosoyama A."/>
            <person name="Tsuchikane K."/>
            <person name="Katsumata H."/>
            <person name="Ando Y."/>
            <person name="Yamazaki S."/>
            <person name="Fujita N."/>
        </authorList>
    </citation>
    <scope>NUCLEOTIDE SEQUENCE [LARGE SCALE GENOMIC DNA]</scope>
    <source>
        <strain evidence="2 3">NBRC 16725</strain>
    </source>
</reference>
<evidence type="ECO:0000313" key="2">
    <source>
        <dbReference type="EMBL" id="GAD47394.1"/>
    </source>
</evidence>
<dbReference type="InterPro" id="IPR000639">
    <property type="entry name" value="Epox_hydrolase-like"/>
</dbReference>
<dbReference type="PANTHER" id="PTHR43194:SF2">
    <property type="entry name" value="PEROXISOMAL MEMBRANE PROTEIN LPX1"/>
    <property type="match status" value="1"/>
</dbReference>
<dbReference type="InterPro" id="IPR050228">
    <property type="entry name" value="Carboxylesterase_BioH"/>
</dbReference>